<proteinExistence type="predicted"/>
<evidence type="ECO:0000313" key="2">
    <source>
        <dbReference type="Proteomes" id="UP000743370"/>
    </source>
</evidence>
<reference evidence="1 2" key="1">
    <citation type="submission" date="2020-05" db="EMBL/GenBank/DDBJ databases">
        <title>Vigna angularis (adzuki bean) Var. LongXiaoDou No. 4 denovo assembly.</title>
        <authorList>
            <person name="Xiang H."/>
        </authorList>
    </citation>
    <scope>NUCLEOTIDE SEQUENCE [LARGE SCALE GENOMIC DNA]</scope>
    <source>
        <tissue evidence="1">Leaf</tissue>
    </source>
</reference>
<sequence>MGHDQLRLRLALLFQEKGPYHLQTRTMPSPFLDLQPVATTVEVSEGSSPLRRQRRGGARLMAPLPAVEGLRLCASKENSLLTLIRSVQRTSQPKDFSSPDAQELSCYT</sequence>
<dbReference type="AlphaFoldDB" id="A0A8T0KCC0"/>
<gene>
    <name evidence="1" type="ORF">HKW66_Vig0245560</name>
</gene>
<organism evidence="1 2">
    <name type="scientific">Phaseolus angularis</name>
    <name type="common">Azuki bean</name>
    <name type="synonym">Vigna angularis</name>
    <dbReference type="NCBI Taxonomy" id="3914"/>
    <lineage>
        <taxon>Eukaryota</taxon>
        <taxon>Viridiplantae</taxon>
        <taxon>Streptophyta</taxon>
        <taxon>Embryophyta</taxon>
        <taxon>Tracheophyta</taxon>
        <taxon>Spermatophyta</taxon>
        <taxon>Magnoliopsida</taxon>
        <taxon>eudicotyledons</taxon>
        <taxon>Gunneridae</taxon>
        <taxon>Pentapetalae</taxon>
        <taxon>rosids</taxon>
        <taxon>fabids</taxon>
        <taxon>Fabales</taxon>
        <taxon>Fabaceae</taxon>
        <taxon>Papilionoideae</taxon>
        <taxon>50 kb inversion clade</taxon>
        <taxon>NPAAA clade</taxon>
        <taxon>indigoferoid/millettioid clade</taxon>
        <taxon>Phaseoleae</taxon>
        <taxon>Vigna</taxon>
    </lineage>
</organism>
<name>A0A8T0KCC0_PHAAN</name>
<comment type="caution">
    <text evidence="1">The sequence shown here is derived from an EMBL/GenBank/DDBJ whole genome shotgun (WGS) entry which is preliminary data.</text>
</comment>
<dbReference type="EMBL" id="JABFOF010000005">
    <property type="protein sequence ID" value="KAG2397078.1"/>
    <property type="molecule type" value="Genomic_DNA"/>
</dbReference>
<dbReference type="Proteomes" id="UP000743370">
    <property type="component" value="Unassembled WGS sequence"/>
</dbReference>
<accession>A0A8T0KCC0</accession>
<protein>
    <submittedName>
        <fullName evidence="1">Uncharacterized protein</fullName>
    </submittedName>
</protein>
<evidence type="ECO:0000313" key="1">
    <source>
        <dbReference type="EMBL" id="KAG2397078.1"/>
    </source>
</evidence>